<reference evidence="8" key="2">
    <citation type="submission" date="2019-06" db="EMBL/GenBank/DDBJ databases">
        <title>Genomics analysis of Aphanomyces spp. identifies a new class of oomycete effector associated with host adaptation.</title>
        <authorList>
            <person name="Gaulin E."/>
        </authorList>
    </citation>
    <scope>NUCLEOTIDE SEQUENCE</scope>
    <source>
        <strain evidence="8">CBS 578.67</strain>
    </source>
</reference>
<dbReference type="PROSITE" id="PS00108">
    <property type="entry name" value="PROTEIN_KINASE_ST"/>
    <property type="match status" value="1"/>
</dbReference>
<dbReference type="PANTHER" id="PTHR44329">
    <property type="entry name" value="SERINE/THREONINE-PROTEIN KINASE TNNI3K-RELATED"/>
    <property type="match status" value="1"/>
</dbReference>
<evidence type="ECO:0000313" key="9">
    <source>
        <dbReference type="EMBL" id="VFT88002.1"/>
    </source>
</evidence>
<keyword evidence="5" id="KW-1133">Transmembrane helix</keyword>
<dbReference type="InterPro" id="IPR008271">
    <property type="entry name" value="Ser/Thr_kinase_AS"/>
</dbReference>
<evidence type="ECO:0000256" key="4">
    <source>
        <dbReference type="PROSITE-ProRule" id="PRU10141"/>
    </source>
</evidence>
<feature type="transmembrane region" description="Helical" evidence="5">
    <location>
        <begin position="314"/>
        <end position="335"/>
    </location>
</feature>
<feature type="signal peptide" evidence="6">
    <location>
        <begin position="1"/>
        <end position="16"/>
    </location>
</feature>
<keyword evidence="1" id="KW-0808">Transferase</keyword>
<keyword evidence="1" id="KW-0418">Kinase</keyword>
<dbReference type="Proteomes" id="UP000332933">
    <property type="component" value="Unassembled WGS sequence"/>
</dbReference>
<name>A0A485KSU2_9STRA</name>
<keyword evidence="6" id="KW-0732">Signal</keyword>
<dbReference type="Gene3D" id="3.80.10.10">
    <property type="entry name" value="Ribonuclease Inhibitor"/>
    <property type="match status" value="1"/>
</dbReference>
<dbReference type="PANTHER" id="PTHR44329:SF214">
    <property type="entry name" value="PROTEIN KINASE DOMAIN-CONTAINING PROTEIN"/>
    <property type="match status" value="1"/>
</dbReference>
<dbReference type="EMBL" id="CAADRA010005276">
    <property type="protein sequence ID" value="VFT88002.1"/>
    <property type="molecule type" value="Genomic_DNA"/>
</dbReference>
<evidence type="ECO:0000313" key="8">
    <source>
        <dbReference type="EMBL" id="KAF0698231.1"/>
    </source>
</evidence>
<dbReference type="AlphaFoldDB" id="A0A485KSU2"/>
<dbReference type="Pfam" id="PF00069">
    <property type="entry name" value="Pkinase"/>
    <property type="match status" value="1"/>
</dbReference>
<keyword evidence="5" id="KW-0812">Transmembrane</keyword>
<evidence type="ECO:0000256" key="3">
    <source>
        <dbReference type="ARBA" id="ARBA00022840"/>
    </source>
</evidence>
<protein>
    <submittedName>
        <fullName evidence="9">Aste57867_11135 protein</fullName>
    </submittedName>
</protein>
<evidence type="ECO:0000256" key="6">
    <source>
        <dbReference type="SAM" id="SignalP"/>
    </source>
</evidence>
<keyword evidence="10" id="KW-1185">Reference proteome</keyword>
<keyword evidence="3 4" id="KW-0067">ATP-binding</keyword>
<evidence type="ECO:0000259" key="7">
    <source>
        <dbReference type="PROSITE" id="PS50011"/>
    </source>
</evidence>
<keyword evidence="5" id="KW-0472">Membrane</keyword>
<feature type="domain" description="Protein kinase" evidence="7">
    <location>
        <begin position="381"/>
        <end position="644"/>
    </location>
</feature>
<accession>A0A485KSU2</accession>
<gene>
    <name evidence="9" type="primary">Aste57867_11135</name>
    <name evidence="8" type="ORF">As57867_011093</name>
    <name evidence="9" type="ORF">ASTE57867_11135</name>
</gene>
<dbReference type="PROSITE" id="PS50011">
    <property type="entry name" value="PROTEIN_KINASE_DOM"/>
    <property type="match status" value="1"/>
</dbReference>
<dbReference type="Gene3D" id="1.10.510.10">
    <property type="entry name" value="Transferase(Phosphotransferase) domain 1"/>
    <property type="match status" value="1"/>
</dbReference>
<dbReference type="GO" id="GO:0005524">
    <property type="term" value="F:ATP binding"/>
    <property type="evidence" value="ECO:0007669"/>
    <property type="project" value="UniProtKB-UniRule"/>
</dbReference>
<evidence type="ECO:0000256" key="1">
    <source>
        <dbReference type="ARBA" id="ARBA00022527"/>
    </source>
</evidence>
<dbReference type="PROSITE" id="PS00107">
    <property type="entry name" value="PROTEIN_KINASE_ATP"/>
    <property type="match status" value="1"/>
</dbReference>
<dbReference type="InterPro" id="IPR032675">
    <property type="entry name" value="LRR_dom_sf"/>
</dbReference>
<dbReference type="InterPro" id="IPR051681">
    <property type="entry name" value="Ser/Thr_Kinases-Pseudokinases"/>
</dbReference>
<dbReference type="InterPro" id="IPR017441">
    <property type="entry name" value="Protein_kinase_ATP_BS"/>
</dbReference>
<dbReference type="InterPro" id="IPR011009">
    <property type="entry name" value="Kinase-like_dom_sf"/>
</dbReference>
<dbReference type="PRINTS" id="PR00109">
    <property type="entry name" value="TYRKINASE"/>
</dbReference>
<reference evidence="9 10" key="1">
    <citation type="submission" date="2019-03" db="EMBL/GenBank/DDBJ databases">
        <authorList>
            <person name="Gaulin E."/>
            <person name="Dumas B."/>
        </authorList>
    </citation>
    <scope>NUCLEOTIDE SEQUENCE [LARGE SCALE GENOMIC DNA]</scope>
    <source>
        <strain evidence="9">CBS 568.67</strain>
    </source>
</reference>
<dbReference type="InterPro" id="IPR000719">
    <property type="entry name" value="Prot_kinase_dom"/>
</dbReference>
<evidence type="ECO:0000256" key="2">
    <source>
        <dbReference type="ARBA" id="ARBA00022741"/>
    </source>
</evidence>
<organism evidence="9 10">
    <name type="scientific">Aphanomyces stellatus</name>
    <dbReference type="NCBI Taxonomy" id="120398"/>
    <lineage>
        <taxon>Eukaryota</taxon>
        <taxon>Sar</taxon>
        <taxon>Stramenopiles</taxon>
        <taxon>Oomycota</taxon>
        <taxon>Saprolegniomycetes</taxon>
        <taxon>Saprolegniales</taxon>
        <taxon>Verrucalvaceae</taxon>
        <taxon>Aphanomyces</taxon>
    </lineage>
</organism>
<feature type="chain" id="PRO_5033437118" evidence="6">
    <location>
        <begin position="17"/>
        <end position="649"/>
    </location>
</feature>
<proteinExistence type="predicted"/>
<feature type="binding site" evidence="4">
    <location>
        <position position="409"/>
    </location>
    <ligand>
        <name>ATP</name>
        <dbReference type="ChEBI" id="CHEBI:30616"/>
    </ligand>
</feature>
<sequence>MHCLLLVTAFLSLASAACPYSSLPSDVTSVCAFNKIDCQNASLTTWCVVDRKTCAVVPGGDCNAVGSYTDMNETAVSFGDCEKPYGGPVYLQELVMTPQIQQLNFKCLSPVIPVTMKWPPNLLYLYFYYGHVMSIPTVPSTLLALGMPGCQLRECNELTTLSKSIIYLDISNNAYSELTNLDWTNLTYVKLGNNKNLRRIQNVTFGDKLLALDLTNLVLTSWIMSDATYKFLELKLTPEHPQTDVSFKNGSTTAGYMVNGASINSDQAECEQLKGTRVEIWSKTKPYRIRDNMNKTYMVCVLPEPSTNSGLSTAAIVGIAAGAVVLVGLGAFFVIRRHQRQDLDALRDSYRMSRTPVICQADEEGLNMQELRLCRLDDKDLKMQRKLGSGAFAEVRLATFQGESVAVKKMHASRVTVNQLKSFIDEIKLMATFDSPYIVKLIGAAWTRPSDLMCVMELMNGGDLKDHLDHHNANEFTWNDKYMHIQSIVEGLVYLHSLNIIHRDIKSRNILLDSKKGTKLTDFGISKEDMQATMTMGVGTFRWMAPEVIQDKDYTISADIYSFGMLLSEFDTHHIPYEDLKNPIHGQPSSDSAIMLKVVDGSIKPTFTANCPPWVLKMAMACLVKNPDDRPTSFQLSSTIRAKLRELGM</sequence>
<dbReference type="SUPFAM" id="SSF52058">
    <property type="entry name" value="L domain-like"/>
    <property type="match status" value="1"/>
</dbReference>
<dbReference type="EMBL" id="VJMH01005255">
    <property type="protein sequence ID" value="KAF0698231.1"/>
    <property type="molecule type" value="Genomic_DNA"/>
</dbReference>
<dbReference type="InterPro" id="IPR001245">
    <property type="entry name" value="Ser-Thr/Tyr_kinase_cat_dom"/>
</dbReference>
<keyword evidence="1" id="KW-0723">Serine/threonine-protein kinase</keyword>
<dbReference type="SMART" id="SM00220">
    <property type="entry name" value="S_TKc"/>
    <property type="match status" value="1"/>
</dbReference>
<dbReference type="SUPFAM" id="SSF56112">
    <property type="entry name" value="Protein kinase-like (PK-like)"/>
    <property type="match status" value="1"/>
</dbReference>
<keyword evidence="2 4" id="KW-0547">Nucleotide-binding</keyword>
<evidence type="ECO:0000313" key="10">
    <source>
        <dbReference type="Proteomes" id="UP000332933"/>
    </source>
</evidence>
<dbReference type="GO" id="GO:0004674">
    <property type="term" value="F:protein serine/threonine kinase activity"/>
    <property type="evidence" value="ECO:0007669"/>
    <property type="project" value="UniProtKB-KW"/>
</dbReference>
<evidence type="ECO:0000256" key="5">
    <source>
        <dbReference type="SAM" id="Phobius"/>
    </source>
</evidence>